<dbReference type="GO" id="GO:0016787">
    <property type="term" value="F:hydrolase activity"/>
    <property type="evidence" value="ECO:0007669"/>
    <property type="project" value="UniProtKB-KW"/>
</dbReference>
<proteinExistence type="predicted"/>
<organism evidence="5 6">
    <name type="scientific">Thamnocephalis sphaerospora</name>
    <dbReference type="NCBI Taxonomy" id="78915"/>
    <lineage>
        <taxon>Eukaryota</taxon>
        <taxon>Fungi</taxon>
        <taxon>Fungi incertae sedis</taxon>
        <taxon>Zoopagomycota</taxon>
        <taxon>Zoopagomycotina</taxon>
        <taxon>Zoopagomycetes</taxon>
        <taxon>Zoopagales</taxon>
        <taxon>Sigmoideomycetaceae</taxon>
        <taxon>Thamnocephalis</taxon>
    </lineage>
</organism>
<evidence type="ECO:0000313" key="5">
    <source>
        <dbReference type="EMBL" id="RKP09189.1"/>
    </source>
</evidence>
<dbReference type="SMART" id="SM00490">
    <property type="entry name" value="HELICc"/>
    <property type="match status" value="1"/>
</dbReference>
<keyword evidence="1" id="KW-0547">Nucleotide-binding</keyword>
<dbReference type="AlphaFoldDB" id="A0A4V1IWY6"/>
<dbReference type="SUPFAM" id="SSF52540">
    <property type="entry name" value="P-loop containing nucleoside triphosphate hydrolases"/>
    <property type="match status" value="1"/>
</dbReference>
<keyword evidence="1" id="KW-0347">Helicase</keyword>
<evidence type="ECO:0000256" key="2">
    <source>
        <dbReference type="SAM" id="MobiDB-lite"/>
    </source>
</evidence>
<dbReference type="InterPro" id="IPR027417">
    <property type="entry name" value="P-loop_NTPase"/>
</dbReference>
<dbReference type="PROSITE" id="PS51194">
    <property type="entry name" value="HELICASE_CTER"/>
    <property type="match status" value="1"/>
</dbReference>
<feature type="domain" description="Helicase C-terminal" evidence="4">
    <location>
        <begin position="248"/>
        <end position="394"/>
    </location>
</feature>
<evidence type="ECO:0000259" key="3">
    <source>
        <dbReference type="PROSITE" id="PS51192"/>
    </source>
</evidence>
<dbReference type="Pfam" id="PF04851">
    <property type="entry name" value="ResIII"/>
    <property type="match status" value="1"/>
</dbReference>
<dbReference type="Proteomes" id="UP000271241">
    <property type="component" value="Unassembled WGS sequence"/>
</dbReference>
<feature type="compositionally biased region" description="Basic and acidic residues" evidence="2">
    <location>
        <begin position="626"/>
        <end position="637"/>
    </location>
</feature>
<dbReference type="InterPro" id="IPR050742">
    <property type="entry name" value="Helicase_Restrict-Modif_Enz"/>
</dbReference>
<dbReference type="STRING" id="78915.A0A4V1IWY6"/>
<keyword evidence="6" id="KW-1185">Reference proteome</keyword>
<dbReference type="GO" id="GO:0061749">
    <property type="term" value="F:forked DNA-dependent helicase activity"/>
    <property type="evidence" value="ECO:0007669"/>
    <property type="project" value="TreeGrafter"/>
</dbReference>
<dbReference type="GO" id="GO:0005759">
    <property type="term" value="C:mitochondrial matrix"/>
    <property type="evidence" value="ECO:0007669"/>
    <property type="project" value="TreeGrafter"/>
</dbReference>
<dbReference type="PANTHER" id="PTHR47396">
    <property type="entry name" value="TYPE I RESTRICTION ENZYME ECOKI R PROTEIN"/>
    <property type="match status" value="1"/>
</dbReference>
<protein>
    <submittedName>
        <fullName evidence="5">P-loop containing nucleoside triphosphate hydrolase protein</fullName>
    </submittedName>
</protein>
<feature type="non-terminal residue" evidence="5">
    <location>
        <position position="1"/>
    </location>
</feature>
<gene>
    <name evidence="5" type="ORF">THASP1DRAFT_6077</name>
</gene>
<dbReference type="OrthoDB" id="16911at2759"/>
<dbReference type="EMBL" id="KZ992533">
    <property type="protein sequence ID" value="RKP09189.1"/>
    <property type="molecule type" value="Genomic_DNA"/>
</dbReference>
<feature type="domain" description="Helicase ATP-binding" evidence="3">
    <location>
        <begin position="23"/>
        <end position="194"/>
    </location>
</feature>
<evidence type="ECO:0000256" key="1">
    <source>
        <dbReference type="ARBA" id="ARBA00022806"/>
    </source>
</evidence>
<sequence length="645" mass="72598">VTGAAAQVKLRPYQQECIDECLKHYAKGIRRQVVSLPVGSGKTVGTATVIFSNLITRIPPPKPKATRTLVVAHREELIMQAAKQIARFAPHLRVDVDQGVRHAIPASADVVVASVPTLGRKGSSRLEKYDPDEFKCIIIDEAHHAAAASYRRILDHFGMSTETDSHVFVWGCSATVRRHDRARLDGAFDFIAYHKDFMEMVDERWLSDLRVTTITTNVDLNKVRSLANEFQQKQLSNAVNTPERNELVVRSFLEYGTGRRSILGFAVDVQHVKDLTAAFRAHGIDARYLTGTTPSDERAELLENFRNHSFPVLINCGILTEGTDIPNIDCLLMARPTRSQVLFQQMLGRGMRLSPHKKDCLVLDFVDSVQRQSLVTIPTLLGLDERVVLKDEIATAAIKSAQEKPKLDVDGKHDISVFLDEEAPKDVNLLRSVTVTEYTSLEDFSGGKREARVRKLSQYNWLCVGDDAYTLSLRDATVRVDRDEDNADPLQPLVNAQPMRGPMVKRGFTRYYTLHGLNLDTLGDAIDAADRWANARGGFIRAHISWNAPWRRLPATETQLRLLRKHNLIPPDAVPAQADANTQGSALPKAQRGWTKGRAADLITRLFEGGLKEWRKYEKERKDMEERTMRQREEREAFSIQVGPM</sequence>
<dbReference type="InterPro" id="IPR001650">
    <property type="entry name" value="Helicase_C-like"/>
</dbReference>
<dbReference type="PROSITE" id="PS51192">
    <property type="entry name" value="HELICASE_ATP_BIND_1"/>
    <property type="match status" value="1"/>
</dbReference>
<dbReference type="SMART" id="SM00487">
    <property type="entry name" value="DEXDc"/>
    <property type="match status" value="1"/>
</dbReference>
<dbReference type="PANTHER" id="PTHR47396:SF1">
    <property type="entry name" value="ATP-DEPENDENT HELICASE IRC3-RELATED"/>
    <property type="match status" value="1"/>
</dbReference>
<dbReference type="GO" id="GO:0036121">
    <property type="term" value="F:double-stranded DNA helicase activity"/>
    <property type="evidence" value="ECO:0007669"/>
    <property type="project" value="TreeGrafter"/>
</dbReference>
<dbReference type="Gene3D" id="3.40.50.300">
    <property type="entry name" value="P-loop containing nucleotide triphosphate hydrolases"/>
    <property type="match status" value="2"/>
</dbReference>
<dbReference type="InterPro" id="IPR006935">
    <property type="entry name" value="Helicase/UvrB_N"/>
</dbReference>
<reference evidence="6" key="1">
    <citation type="journal article" date="2018" name="Nat. Microbiol.">
        <title>Leveraging single-cell genomics to expand the fungal tree of life.</title>
        <authorList>
            <person name="Ahrendt S.R."/>
            <person name="Quandt C.A."/>
            <person name="Ciobanu D."/>
            <person name="Clum A."/>
            <person name="Salamov A."/>
            <person name="Andreopoulos B."/>
            <person name="Cheng J.F."/>
            <person name="Woyke T."/>
            <person name="Pelin A."/>
            <person name="Henrissat B."/>
            <person name="Reynolds N.K."/>
            <person name="Benny G.L."/>
            <person name="Smith M.E."/>
            <person name="James T.Y."/>
            <person name="Grigoriev I.V."/>
        </authorList>
    </citation>
    <scope>NUCLEOTIDE SEQUENCE [LARGE SCALE GENOMIC DNA]</scope>
    <source>
        <strain evidence="6">RSA 1356</strain>
    </source>
</reference>
<feature type="region of interest" description="Disordered" evidence="2">
    <location>
        <begin position="626"/>
        <end position="645"/>
    </location>
</feature>
<name>A0A4V1IWY6_9FUNG</name>
<feature type="non-terminal residue" evidence="5">
    <location>
        <position position="645"/>
    </location>
</feature>
<dbReference type="Pfam" id="PF00271">
    <property type="entry name" value="Helicase_C"/>
    <property type="match status" value="1"/>
</dbReference>
<dbReference type="GO" id="GO:0070125">
    <property type="term" value="P:mitochondrial translational elongation"/>
    <property type="evidence" value="ECO:0007669"/>
    <property type="project" value="TreeGrafter"/>
</dbReference>
<dbReference type="CDD" id="cd18799">
    <property type="entry name" value="SF2_C_EcoAI-like"/>
    <property type="match status" value="1"/>
</dbReference>
<dbReference type="GO" id="GO:0005524">
    <property type="term" value="F:ATP binding"/>
    <property type="evidence" value="ECO:0007669"/>
    <property type="project" value="InterPro"/>
</dbReference>
<evidence type="ECO:0000259" key="4">
    <source>
        <dbReference type="PROSITE" id="PS51194"/>
    </source>
</evidence>
<dbReference type="GO" id="GO:0000403">
    <property type="term" value="F:Y-form DNA binding"/>
    <property type="evidence" value="ECO:0007669"/>
    <property type="project" value="TreeGrafter"/>
</dbReference>
<keyword evidence="5" id="KW-0378">Hydrolase</keyword>
<dbReference type="InterPro" id="IPR014001">
    <property type="entry name" value="Helicase_ATP-bd"/>
</dbReference>
<accession>A0A4V1IWY6</accession>
<dbReference type="GO" id="GO:0032042">
    <property type="term" value="P:mitochondrial DNA metabolic process"/>
    <property type="evidence" value="ECO:0007669"/>
    <property type="project" value="TreeGrafter"/>
</dbReference>
<evidence type="ECO:0000313" key="6">
    <source>
        <dbReference type="Proteomes" id="UP000271241"/>
    </source>
</evidence>
<keyword evidence="1" id="KW-0067">ATP-binding</keyword>